<feature type="compositionally biased region" description="Polar residues" evidence="1">
    <location>
        <begin position="211"/>
        <end position="229"/>
    </location>
</feature>
<dbReference type="InterPro" id="IPR036365">
    <property type="entry name" value="PGBD-like_sf"/>
</dbReference>
<evidence type="ECO:0000313" key="4">
    <source>
        <dbReference type="EMBL" id="QJC21578.1"/>
    </source>
</evidence>
<evidence type="ECO:0000256" key="1">
    <source>
        <dbReference type="SAM" id="MobiDB-lite"/>
    </source>
</evidence>
<protein>
    <recommendedName>
        <fullName evidence="3">Peptidoglycan binding-like domain-containing protein</fullName>
    </recommendedName>
</protein>
<name>A0A6H2EJ36_9ACTO</name>
<feature type="transmembrane region" description="Helical" evidence="2">
    <location>
        <begin position="14"/>
        <end position="34"/>
    </location>
</feature>
<evidence type="ECO:0000256" key="2">
    <source>
        <dbReference type="SAM" id="Phobius"/>
    </source>
</evidence>
<dbReference type="Proteomes" id="UP000502298">
    <property type="component" value="Chromosome"/>
</dbReference>
<feature type="domain" description="Peptidoglycan binding-like" evidence="3">
    <location>
        <begin position="138"/>
        <end position="173"/>
    </location>
</feature>
<organism evidence="4 5">
    <name type="scientific">Arcanobacterium buesumense</name>
    <dbReference type="NCBI Taxonomy" id="2722751"/>
    <lineage>
        <taxon>Bacteria</taxon>
        <taxon>Bacillati</taxon>
        <taxon>Actinomycetota</taxon>
        <taxon>Actinomycetes</taxon>
        <taxon>Actinomycetales</taxon>
        <taxon>Actinomycetaceae</taxon>
        <taxon>Arcanobacterium</taxon>
    </lineage>
</organism>
<dbReference type="AlphaFoldDB" id="A0A6H2EJ36"/>
<dbReference type="KEGG" id="arca:HC352_03010"/>
<dbReference type="EMBL" id="CP050804">
    <property type="protein sequence ID" value="QJC21578.1"/>
    <property type="molecule type" value="Genomic_DNA"/>
</dbReference>
<gene>
    <name evidence="4" type="ORF">HC352_03010</name>
</gene>
<proteinExistence type="predicted"/>
<dbReference type="InterPro" id="IPR036366">
    <property type="entry name" value="PGBDSf"/>
</dbReference>
<keyword evidence="5" id="KW-1185">Reference proteome</keyword>
<evidence type="ECO:0000313" key="5">
    <source>
        <dbReference type="Proteomes" id="UP000502298"/>
    </source>
</evidence>
<feature type="region of interest" description="Disordered" evidence="1">
    <location>
        <begin position="183"/>
        <end position="232"/>
    </location>
</feature>
<dbReference type="InterPro" id="IPR002477">
    <property type="entry name" value="Peptidoglycan-bd-like"/>
</dbReference>
<accession>A0A6H2EJ36</accession>
<dbReference type="Gene3D" id="1.10.101.10">
    <property type="entry name" value="PGBD-like superfamily/PGBD"/>
    <property type="match status" value="1"/>
</dbReference>
<dbReference type="RefSeq" id="WP_168917518.1">
    <property type="nucleotide sequence ID" value="NZ_CP050804.1"/>
</dbReference>
<keyword evidence="2" id="KW-0812">Transmembrane</keyword>
<keyword evidence="2" id="KW-1133">Transmembrane helix</keyword>
<feature type="compositionally biased region" description="Low complexity" evidence="1">
    <location>
        <begin position="191"/>
        <end position="208"/>
    </location>
</feature>
<dbReference type="Pfam" id="PF01471">
    <property type="entry name" value="PG_binding_1"/>
    <property type="match status" value="1"/>
</dbReference>
<keyword evidence="2" id="KW-0472">Membrane</keyword>
<sequence>MHNEEPQQTNKKRYAWIIVTIIIAIAVLIGAFLLGRFVRSGNDEAIANAQHKPEITAQVEEREFPAEPIEIQGSVQLGSTFPVTVAAGEGGQAIVTATPRSPGETISSGQLLAQVSGRPVIALDLPFDMYRDIKTGDTGADVRELQRALVRLGLYRGIVDGEYGPLTANAMKELYKRVGAVLPEPPKEPEAQPAAAQSQAQEPQSNPADQGATSTPSNSPTQPATQTPKKLNLPTIKANEIFSLTQGSATIIEIAPLNTKISAETPLTKLRSGKAIAVARVGVGDKNLFSVGANVELSAVGSTEKQQATVNAISEFKDADVNNPAAQLPGHDVSVDLPGEGYTDGQEIILSIANTERQAVSGLTVPLSALREDTGTTYVLKKDPAIKPEGTAKIEVSVGRTFDGFALITSDNIQAGDTVVIGQ</sequence>
<dbReference type="SUPFAM" id="SSF47090">
    <property type="entry name" value="PGBD-like"/>
    <property type="match status" value="1"/>
</dbReference>
<dbReference type="Gene3D" id="2.40.420.20">
    <property type="match status" value="1"/>
</dbReference>
<evidence type="ECO:0000259" key="3">
    <source>
        <dbReference type="Pfam" id="PF01471"/>
    </source>
</evidence>
<reference evidence="4 5" key="1">
    <citation type="submission" date="2020-03" db="EMBL/GenBank/DDBJ databases">
        <title>Complete genome of Arcanobacterium buesumensis sp. nov. strain 2701.</title>
        <authorList>
            <person name="Borowiak M."/>
            <person name="Alssahen M."/>
            <person name="Laemmler C."/>
            <person name="Malorny B."/>
            <person name="Hassan A."/>
            <person name="Prenger-Berninghoff E."/>
            <person name="Ploetz M."/>
            <person name="Abdulmawjood A."/>
        </authorList>
    </citation>
    <scope>NUCLEOTIDE SEQUENCE [LARGE SCALE GENOMIC DNA]</scope>
    <source>
        <strain evidence="4 5">2701</strain>
    </source>
</reference>